<gene>
    <name evidence="1" type="ORF">KOR34_35630</name>
</gene>
<sequence length="121" mass="13728">MAAARKGYRSLDVWQRAMELVEAVYKVTQLLPDSERFGLISQMQRAAVSAPSNIAEGYGRGGRDYRRFVVMARGSVMELETQFEITVRLKLLSREEIREAWDLSQGTAKMLSRLADSLKGR</sequence>
<dbReference type="Pfam" id="PF05635">
    <property type="entry name" value="23S_rRNA_IVP"/>
    <property type="match status" value="1"/>
</dbReference>
<evidence type="ECO:0000313" key="2">
    <source>
        <dbReference type="Proteomes" id="UP000316714"/>
    </source>
</evidence>
<keyword evidence="2" id="KW-1185">Reference proteome</keyword>
<dbReference type="Gene3D" id="1.20.1440.60">
    <property type="entry name" value="23S rRNA-intervening sequence"/>
    <property type="match status" value="1"/>
</dbReference>
<dbReference type="AlphaFoldDB" id="A0A5C5V6J3"/>
<dbReference type="InterPro" id="IPR036583">
    <property type="entry name" value="23S_rRNA_IVS_sf"/>
</dbReference>
<dbReference type="SUPFAM" id="SSF158446">
    <property type="entry name" value="IVS-encoded protein-like"/>
    <property type="match status" value="1"/>
</dbReference>
<accession>A0A5C5V6J3</accession>
<evidence type="ECO:0008006" key="3">
    <source>
        <dbReference type="Google" id="ProtNLM"/>
    </source>
</evidence>
<dbReference type="Proteomes" id="UP000316714">
    <property type="component" value="Unassembled WGS sequence"/>
</dbReference>
<protein>
    <recommendedName>
        <fullName evidence="3">Four helix bundle protein</fullName>
    </recommendedName>
</protein>
<dbReference type="EMBL" id="SIHJ01000002">
    <property type="protein sequence ID" value="TWT33730.1"/>
    <property type="molecule type" value="Genomic_DNA"/>
</dbReference>
<dbReference type="NCBIfam" id="TIGR02436">
    <property type="entry name" value="four helix bundle protein"/>
    <property type="match status" value="1"/>
</dbReference>
<dbReference type="PANTHER" id="PTHR38471">
    <property type="entry name" value="FOUR HELIX BUNDLE PROTEIN"/>
    <property type="match status" value="1"/>
</dbReference>
<name>A0A5C5V6J3_9BACT</name>
<dbReference type="PANTHER" id="PTHR38471:SF2">
    <property type="entry name" value="FOUR HELIX BUNDLE PROTEIN"/>
    <property type="match status" value="1"/>
</dbReference>
<dbReference type="OrthoDB" id="160990at2"/>
<reference evidence="1 2" key="1">
    <citation type="submission" date="2019-02" db="EMBL/GenBank/DDBJ databases">
        <title>Deep-cultivation of Planctomycetes and their phenomic and genomic characterization uncovers novel biology.</title>
        <authorList>
            <person name="Wiegand S."/>
            <person name="Jogler M."/>
            <person name="Boedeker C."/>
            <person name="Pinto D."/>
            <person name="Vollmers J."/>
            <person name="Rivas-Marin E."/>
            <person name="Kohn T."/>
            <person name="Peeters S.H."/>
            <person name="Heuer A."/>
            <person name="Rast P."/>
            <person name="Oberbeckmann S."/>
            <person name="Bunk B."/>
            <person name="Jeske O."/>
            <person name="Meyerdierks A."/>
            <person name="Storesund J.E."/>
            <person name="Kallscheuer N."/>
            <person name="Luecker S."/>
            <person name="Lage O.M."/>
            <person name="Pohl T."/>
            <person name="Merkel B.J."/>
            <person name="Hornburger P."/>
            <person name="Mueller R.-W."/>
            <person name="Bruemmer F."/>
            <person name="Labrenz M."/>
            <person name="Spormann A.M."/>
            <person name="Op Den Camp H."/>
            <person name="Overmann J."/>
            <person name="Amann R."/>
            <person name="Jetten M.S.M."/>
            <person name="Mascher T."/>
            <person name="Medema M.H."/>
            <person name="Devos D.P."/>
            <person name="Kaster A.-K."/>
            <person name="Ovreas L."/>
            <person name="Rohde M."/>
            <person name="Galperin M.Y."/>
            <person name="Jogler C."/>
        </authorList>
    </citation>
    <scope>NUCLEOTIDE SEQUENCE [LARGE SCALE GENOMIC DNA]</scope>
    <source>
        <strain evidence="1 2">KOR34</strain>
    </source>
</reference>
<evidence type="ECO:0000313" key="1">
    <source>
        <dbReference type="EMBL" id="TWT33730.1"/>
    </source>
</evidence>
<organism evidence="1 2">
    <name type="scientific">Posidoniimonas corsicana</name>
    <dbReference type="NCBI Taxonomy" id="1938618"/>
    <lineage>
        <taxon>Bacteria</taxon>
        <taxon>Pseudomonadati</taxon>
        <taxon>Planctomycetota</taxon>
        <taxon>Planctomycetia</taxon>
        <taxon>Pirellulales</taxon>
        <taxon>Lacipirellulaceae</taxon>
        <taxon>Posidoniimonas</taxon>
    </lineage>
</organism>
<dbReference type="CDD" id="cd16377">
    <property type="entry name" value="23S_rRNA_IVP_like"/>
    <property type="match status" value="1"/>
</dbReference>
<proteinExistence type="predicted"/>
<dbReference type="InterPro" id="IPR012657">
    <property type="entry name" value="23S_rRNA-intervening_sequence"/>
</dbReference>
<comment type="caution">
    <text evidence="1">The sequence shown here is derived from an EMBL/GenBank/DDBJ whole genome shotgun (WGS) entry which is preliminary data.</text>
</comment>
<dbReference type="RefSeq" id="WP_146566594.1">
    <property type="nucleotide sequence ID" value="NZ_SIHJ01000002.1"/>
</dbReference>